<organism evidence="4 5">
    <name type="scientific">Halovenus aranensis</name>
    <dbReference type="NCBI Taxonomy" id="890420"/>
    <lineage>
        <taxon>Archaea</taxon>
        <taxon>Methanobacteriati</taxon>
        <taxon>Methanobacteriota</taxon>
        <taxon>Stenosarchaea group</taxon>
        <taxon>Halobacteria</taxon>
        <taxon>Halobacteriales</taxon>
        <taxon>Haloarculaceae</taxon>
        <taxon>Halovenus</taxon>
    </lineage>
</organism>
<feature type="compositionally biased region" description="Basic and acidic residues" evidence="2">
    <location>
        <begin position="299"/>
        <end position="316"/>
    </location>
</feature>
<feature type="region of interest" description="Disordered" evidence="2">
    <location>
        <begin position="299"/>
        <end position="322"/>
    </location>
</feature>
<evidence type="ECO:0000313" key="5">
    <source>
        <dbReference type="Proteomes" id="UP000198856"/>
    </source>
</evidence>
<dbReference type="STRING" id="890420.SAMN05216226_11928"/>
<dbReference type="PANTHER" id="PTHR43000">
    <property type="entry name" value="DTDP-D-GLUCOSE 4,6-DEHYDRATASE-RELATED"/>
    <property type="match status" value="1"/>
</dbReference>
<evidence type="ECO:0000313" key="4">
    <source>
        <dbReference type="EMBL" id="SDK11664.1"/>
    </source>
</evidence>
<proteinExistence type="inferred from homology"/>
<comment type="similarity">
    <text evidence="1">Belongs to the NAD(P)-dependent epimerase/dehydratase family.</text>
</comment>
<feature type="domain" description="NAD-dependent epimerase/dehydratase" evidence="3">
    <location>
        <begin position="9"/>
        <end position="236"/>
    </location>
</feature>
<gene>
    <name evidence="4" type="ORF">SAMN05216226_11928</name>
</gene>
<dbReference type="OrthoDB" id="4907at2157"/>
<dbReference type="InterPro" id="IPR036291">
    <property type="entry name" value="NAD(P)-bd_dom_sf"/>
</dbReference>
<dbReference type="SUPFAM" id="SSF51735">
    <property type="entry name" value="NAD(P)-binding Rossmann-fold domains"/>
    <property type="match status" value="1"/>
</dbReference>
<evidence type="ECO:0000256" key="1">
    <source>
        <dbReference type="ARBA" id="ARBA00007637"/>
    </source>
</evidence>
<dbReference type="Gene3D" id="3.40.50.720">
    <property type="entry name" value="NAD(P)-binding Rossmann-like Domain"/>
    <property type="match status" value="1"/>
</dbReference>
<dbReference type="EMBL" id="FNFC01000019">
    <property type="protein sequence ID" value="SDK11664.1"/>
    <property type="molecule type" value="Genomic_DNA"/>
</dbReference>
<dbReference type="RefSeq" id="WP_092704594.1">
    <property type="nucleotide sequence ID" value="NZ_FNFC01000019.1"/>
</dbReference>
<reference evidence="4 5" key="1">
    <citation type="submission" date="2016-10" db="EMBL/GenBank/DDBJ databases">
        <authorList>
            <person name="de Groot N.N."/>
        </authorList>
    </citation>
    <scope>NUCLEOTIDE SEQUENCE [LARGE SCALE GENOMIC DNA]</scope>
    <source>
        <strain evidence="4 5">IBRC-M10015</strain>
    </source>
</reference>
<dbReference type="Pfam" id="PF01370">
    <property type="entry name" value="Epimerase"/>
    <property type="match status" value="1"/>
</dbReference>
<evidence type="ECO:0000259" key="3">
    <source>
        <dbReference type="Pfam" id="PF01370"/>
    </source>
</evidence>
<accession>A0A1G8ZAH9</accession>
<protein>
    <submittedName>
        <fullName evidence="4">Nucleoside-diphosphate-sugar epimerase</fullName>
    </submittedName>
</protein>
<dbReference type="Proteomes" id="UP000198856">
    <property type="component" value="Unassembled WGS sequence"/>
</dbReference>
<dbReference type="InterPro" id="IPR001509">
    <property type="entry name" value="Epimerase_deHydtase"/>
</dbReference>
<sequence>MTENFTVGVTGAAGYIGGRLVYELQDTHPDWEILAIDNFYKGSIRDIGDVTVDHVDIRNRERLETALSNADAICHLAAISGVDDCDENPELSYEVNVLGTNHVARLCEKHNIGLIFPASMAILGDPERFPITLDQPREALNRYARTKILGESAIEDFAPGNFPAHIFVKSNLYGDYTINGERVSKGTVINFFVNRSQNEETLTIYKPGTQSRNFIHVIDVARAYVCGLEQLHEQLHNGRTGVDHYAIASDEDPSISQVASRVQALAAEEANLEVDLELVDNPRSGETMVEQFDVDTSKTHTDLGWEPTRTVEDSIRKQFSSD</sequence>
<keyword evidence="5" id="KW-1185">Reference proteome</keyword>
<evidence type="ECO:0000256" key="2">
    <source>
        <dbReference type="SAM" id="MobiDB-lite"/>
    </source>
</evidence>
<dbReference type="AlphaFoldDB" id="A0A1G8ZAH9"/>
<name>A0A1G8ZAH9_9EURY</name>